<evidence type="ECO:0000313" key="1">
    <source>
        <dbReference type="EMBL" id="KAF2703290.1"/>
    </source>
</evidence>
<protein>
    <recommendedName>
        <fullName evidence="3">Carboxymuconolactone decarboxylase-like domain-containing protein</fullName>
    </recommendedName>
</protein>
<keyword evidence="2" id="KW-1185">Reference proteome</keyword>
<dbReference type="PANTHER" id="PTHR28180:SF5">
    <property type="entry name" value="DNA POLYMERASE ALPHA SUBUNIT B"/>
    <property type="match status" value="1"/>
</dbReference>
<gene>
    <name evidence="1" type="ORF">K504DRAFT_444142</name>
</gene>
<dbReference type="InterPro" id="IPR029032">
    <property type="entry name" value="AhpD-like"/>
</dbReference>
<evidence type="ECO:0000313" key="2">
    <source>
        <dbReference type="Proteomes" id="UP000799428"/>
    </source>
</evidence>
<evidence type="ECO:0008006" key="3">
    <source>
        <dbReference type="Google" id="ProtNLM"/>
    </source>
</evidence>
<dbReference type="PANTHER" id="PTHR28180">
    <property type="entry name" value="CONSERVED MITOCHONDRIAL PROTEIN-RELATED"/>
    <property type="match status" value="1"/>
</dbReference>
<dbReference type="AlphaFoldDB" id="A0A6G1JS10"/>
<sequence>MATNHFPDDPTEEDALALFQAVEEKFPAKTLGNDKWYIVAFAAMVGGGQPGFAPTLYKELIKRPEYSTSEQRKALMRRIRETMMKIGSVVGVCKPLEAIFDIDAATQPDDKDYAFSREGWQCDEANRLRGFAWQDRIYKQNQGKIDDALSSQKDFDWLTKNIIYGLYLSDQSILNDIETELSVLCGIMIQNLPRETGWHLRGIRRIGVSMEDVETIQQCVCWHVSS</sequence>
<dbReference type="Gene3D" id="1.20.1290.10">
    <property type="entry name" value="AhpD-like"/>
    <property type="match status" value="1"/>
</dbReference>
<accession>A0A6G1JS10</accession>
<dbReference type="EMBL" id="MU005788">
    <property type="protein sequence ID" value="KAF2703290.1"/>
    <property type="molecule type" value="Genomic_DNA"/>
</dbReference>
<dbReference type="OrthoDB" id="5537330at2759"/>
<reference evidence="1" key="1">
    <citation type="journal article" date="2020" name="Stud. Mycol.">
        <title>101 Dothideomycetes genomes: a test case for predicting lifestyles and emergence of pathogens.</title>
        <authorList>
            <person name="Haridas S."/>
            <person name="Albert R."/>
            <person name="Binder M."/>
            <person name="Bloem J."/>
            <person name="Labutti K."/>
            <person name="Salamov A."/>
            <person name="Andreopoulos B."/>
            <person name="Baker S."/>
            <person name="Barry K."/>
            <person name="Bills G."/>
            <person name="Bluhm B."/>
            <person name="Cannon C."/>
            <person name="Castanera R."/>
            <person name="Culley D."/>
            <person name="Daum C."/>
            <person name="Ezra D."/>
            <person name="Gonzalez J."/>
            <person name="Henrissat B."/>
            <person name="Kuo A."/>
            <person name="Liang C."/>
            <person name="Lipzen A."/>
            <person name="Lutzoni F."/>
            <person name="Magnuson J."/>
            <person name="Mondo S."/>
            <person name="Nolan M."/>
            <person name="Ohm R."/>
            <person name="Pangilinan J."/>
            <person name="Park H.-J."/>
            <person name="Ramirez L."/>
            <person name="Alfaro M."/>
            <person name="Sun H."/>
            <person name="Tritt A."/>
            <person name="Yoshinaga Y."/>
            <person name="Zwiers L.-H."/>
            <person name="Turgeon B."/>
            <person name="Goodwin S."/>
            <person name="Spatafora J."/>
            <person name="Crous P."/>
            <person name="Grigoriev I."/>
        </authorList>
    </citation>
    <scope>NUCLEOTIDE SEQUENCE</scope>
    <source>
        <strain evidence="1">CBS 279.74</strain>
    </source>
</reference>
<dbReference type="Proteomes" id="UP000799428">
    <property type="component" value="Unassembled WGS sequence"/>
</dbReference>
<name>A0A6G1JS10_9PLEO</name>
<dbReference type="SUPFAM" id="SSF69118">
    <property type="entry name" value="AhpD-like"/>
    <property type="match status" value="1"/>
</dbReference>
<proteinExistence type="predicted"/>
<dbReference type="InterPro" id="IPR052999">
    <property type="entry name" value="PTS1_Protein"/>
</dbReference>
<organism evidence="1 2">
    <name type="scientific">Pleomassaria siparia CBS 279.74</name>
    <dbReference type="NCBI Taxonomy" id="1314801"/>
    <lineage>
        <taxon>Eukaryota</taxon>
        <taxon>Fungi</taxon>
        <taxon>Dikarya</taxon>
        <taxon>Ascomycota</taxon>
        <taxon>Pezizomycotina</taxon>
        <taxon>Dothideomycetes</taxon>
        <taxon>Pleosporomycetidae</taxon>
        <taxon>Pleosporales</taxon>
        <taxon>Pleomassariaceae</taxon>
        <taxon>Pleomassaria</taxon>
    </lineage>
</organism>